<accession>A0ABS5XID9</accession>
<dbReference type="EMBL" id="JAGTIS010000003">
    <property type="protein sequence ID" value="MBT8766082.1"/>
    <property type="molecule type" value="Genomic_DNA"/>
</dbReference>
<reference evidence="1 2" key="1">
    <citation type="submission" date="2021-04" db="EMBL/GenBank/DDBJ databases">
        <title>Pseudomonas boanensis sp. nov., a bacterium isolated from river water used for household purposes in Boane District, Mozambique.</title>
        <authorList>
            <person name="Nicklasson M."/>
            <person name="Martin-Rodriguez A.J."/>
            <person name="Thorell K."/>
            <person name="Neves L."/>
            <person name="Mussagy A."/>
            <person name="Rydberg H.A."/>
            <person name="Hernroth B."/>
            <person name="Svensson-Stadler L."/>
            <person name="Sjoling A."/>
        </authorList>
    </citation>
    <scope>NUCLEOTIDE SEQUENCE [LARGE SCALE GENOMIC DNA]</scope>
    <source>
        <strain evidence="1 2">DB1</strain>
    </source>
</reference>
<proteinExistence type="predicted"/>
<dbReference type="RefSeq" id="WP_215373001.1">
    <property type="nucleotide sequence ID" value="NZ_JAGTIS010000003.1"/>
</dbReference>
<protein>
    <submittedName>
        <fullName evidence="1">Uncharacterized protein</fullName>
    </submittedName>
</protein>
<sequence>MCQAAGLDPDKRLAARQAVLGHADALDCTFYRPDDNDPDAEEEDLGDARVLFTGPFQAPADWSEQQRDDYFDDSDPALFFSALIECEAQPASKAFFLPEPGDYVAVMTASGTVEMYYLYDCHEDDNGRACVLIRDDEAFD</sequence>
<comment type="caution">
    <text evidence="1">The sequence shown here is derived from an EMBL/GenBank/DDBJ whole genome shotgun (WGS) entry which is preliminary data.</text>
</comment>
<organism evidence="1 2">
    <name type="scientific">Metapseudomonas boanensis</name>
    <dbReference type="NCBI Taxonomy" id="2822138"/>
    <lineage>
        <taxon>Bacteria</taxon>
        <taxon>Pseudomonadati</taxon>
        <taxon>Pseudomonadota</taxon>
        <taxon>Gammaproteobacteria</taxon>
        <taxon>Pseudomonadales</taxon>
        <taxon>Pseudomonadaceae</taxon>
        <taxon>Metapseudomonas</taxon>
    </lineage>
</organism>
<gene>
    <name evidence="1" type="ORF">J7302_08045</name>
</gene>
<name>A0ABS5XID9_9GAMM</name>
<keyword evidence="2" id="KW-1185">Reference proteome</keyword>
<evidence type="ECO:0000313" key="2">
    <source>
        <dbReference type="Proteomes" id="UP001519667"/>
    </source>
</evidence>
<evidence type="ECO:0000313" key="1">
    <source>
        <dbReference type="EMBL" id="MBT8766082.1"/>
    </source>
</evidence>
<dbReference type="Proteomes" id="UP001519667">
    <property type="component" value="Unassembled WGS sequence"/>
</dbReference>